<organism evidence="9 10">
    <name type="scientific">Glaesserella parasuis ZJ0906</name>
    <dbReference type="NCBI Taxonomy" id="1322346"/>
    <lineage>
        <taxon>Bacteria</taxon>
        <taxon>Pseudomonadati</taxon>
        <taxon>Pseudomonadota</taxon>
        <taxon>Gammaproteobacteria</taxon>
        <taxon>Pasteurellales</taxon>
        <taxon>Pasteurellaceae</taxon>
        <taxon>Glaesserella</taxon>
    </lineage>
</organism>
<dbReference type="InterPro" id="IPR047207">
    <property type="entry name" value="SPASM_anSME"/>
</dbReference>
<dbReference type="InterPro" id="IPR023867">
    <property type="entry name" value="Sulphatase_maturase_rSAM"/>
</dbReference>
<keyword evidence="4" id="KW-0479">Metal-binding</keyword>
<dbReference type="CDD" id="cd21120">
    <property type="entry name" value="SPASM_anSME"/>
    <property type="match status" value="1"/>
</dbReference>
<dbReference type="SFLD" id="SFLDG01067">
    <property type="entry name" value="SPASM/twitch_domain_containing"/>
    <property type="match status" value="1"/>
</dbReference>
<evidence type="ECO:0000256" key="1">
    <source>
        <dbReference type="ARBA" id="ARBA00001966"/>
    </source>
</evidence>
<dbReference type="GO" id="GO:0046872">
    <property type="term" value="F:metal ion binding"/>
    <property type="evidence" value="ECO:0007669"/>
    <property type="project" value="UniProtKB-KW"/>
</dbReference>
<keyword evidence="3" id="KW-0949">S-adenosyl-L-methionine</keyword>
<keyword evidence="6" id="KW-0411">Iron-sulfur</keyword>
<dbReference type="SFLD" id="SFLDF00285">
    <property type="entry name" value="anaerobic_Ser-type_sulfatase-m"/>
    <property type="match status" value="1"/>
</dbReference>
<dbReference type="SFLD" id="SFLDG01386">
    <property type="entry name" value="main_SPASM_domain-containing"/>
    <property type="match status" value="1"/>
</dbReference>
<name>A0A806J1F7_GLAPU</name>
<keyword evidence="5" id="KW-0408">Iron</keyword>
<accession>A0A806J1F7</accession>
<feature type="domain" description="Radical SAM core" evidence="8">
    <location>
        <begin position="4"/>
        <end position="241"/>
    </location>
</feature>
<dbReference type="InterPro" id="IPR007197">
    <property type="entry name" value="rSAM"/>
</dbReference>
<dbReference type="NCBIfam" id="TIGR03942">
    <property type="entry name" value="sulfatase_rSAM"/>
    <property type="match status" value="1"/>
</dbReference>
<dbReference type="SFLD" id="SFLDS00029">
    <property type="entry name" value="Radical_SAM"/>
    <property type="match status" value="1"/>
</dbReference>
<evidence type="ECO:0000313" key="10">
    <source>
        <dbReference type="Proteomes" id="UP000014672"/>
    </source>
</evidence>
<dbReference type="PANTHER" id="PTHR43273">
    <property type="entry name" value="ANAEROBIC SULFATASE-MATURATING ENZYME HOMOLOG ASLB-RELATED"/>
    <property type="match status" value="1"/>
</dbReference>
<dbReference type="Proteomes" id="UP000014672">
    <property type="component" value="Chromosome"/>
</dbReference>
<dbReference type="Pfam" id="PF13186">
    <property type="entry name" value="SPASM"/>
    <property type="match status" value="1"/>
</dbReference>
<evidence type="ECO:0000256" key="7">
    <source>
        <dbReference type="ARBA" id="ARBA00023601"/>
    </source>
</evidence>
<dbReference type="InterPro" id="IPR058240">
    <property type="entry name" value="rSAM_sf"/>
</dbReference>
<proteinExistence type="inferred from homology"/>
<keyword evidence="2" id="KW-0004">4Fe-4S</keyword>
<dbReference type="EMBL" id="CP005384">
    <property type="protein sequence ID" value="AGO15434.1"/>
    <property type="molecule type" value="Genomic_DNA"/>
</dbReference>
<sequence>MFENAPKAHFHLMAKPSSFQCNIKCEYCFYLEKAHTIAQDVRFMNEDTLRNYVRNYIQSSAGQRVEFAWQGGEPTLLGLDFFKQAVKFQQEFANGKTITNAFQTNGIALNRQWAEFFKTHQFLIGISIDGLSEVHNKYRISVNGQPTFERVKRAVDLLKDYGVEFNTLTVINDQNWHKGRETYLALKELGSTFMQFIPIVETGCGTTPFAKKDAKPTAFSVPPQGYGHFLLEVFKEWVQQDVGKIYVLEFDNLLGQWLGYPSSSCVHQETCGESLIVEANGDVYSCDHFVYPAYKVGNLNEQPLGEIVHSQPQYQFGQQKRTALTQACLACDVRTFCHGGCPKHRMISLPNEANKHNYLCQSYQLFFRKTAPFMRKMRDIIRSGGSAGDIVNFIGDKDANKNI</sequence>
<dbReference type="InterPro" id="IPR034491">
    <property type="entry name" value="Anaerob_Ser_sulfatase-maturase"/>
</dbReference>
<dbReference type="GO" id="GO:0051539">
    <property type="term" value="F:4 iron, 4 sulfur cluster binding"/>
    <property type="evidence" value="ECO:0007669"/>
    <property type="project" value="UniProtKB-KW"/>
</dbReference>
<dbReference type="InterPro" id="IPR023885">
    <property type="entry name" value="4Fe4S-binding_SPASM_dom"/>
</dbReference>
<evidence type="ECO:0000259" key="8">
    <source>
        <dbReference type="PROSITE" id="PS51918"/>
    </source>
</evidence>
<dbReference type="PROSITE" id="PS51918">
    <property type="entry name" value="RADICAL_SAM"/>
    <property type="match status" value="1"/>
</dbReference>
<dbReference type="Pfam" id="PF04055">
    <property type="entry name" value="Radical_SAM"/>
    <property type="match status" value="1"/>
</dbReference>
<evidence type="ECO:0000256" key="2">
    <source>
        <dbReference type="ARBA" id="ARBA00022485"/>
    </source>
</evidence>
<dbReference type="SFLD" id="SFLDG01072">
    <property type="entry name" value="dehydrogenase_like"/>
    <property type="match status" value="1"/>
</dbReference>
<comment type="cofactor">
    <cofactor evidence="1">
        <name>[4Fe-4S] cluster</name>
        <dbReference type="ChEBI" id="CHEBI:49883"/>
    </cofactor>
</comment>
<comment type="similarity">
    <text evidence="7">Belongs to the radical SAM superfamily. Anaerobic sulfatase-maturating enzyme family.</text>
</comment>
<dbReference type="AlphaFoldDB" id="A0A806J1F7"/>
<dbReference type="CDD" id="cd01335">
    <property type="entry name" value="Radical_SAM"/>
    <property type="match status" value="1"/>
</dbReference>
<dbReference type="Gene3D" id="3.20.20.70">
    <property type="entry name" value="Aldolase class I"/>
    <property type="match status" value="1"/>
</dbReference>
<reference evidence="9 10" key="1">
    <citation type="journal article" date="2013" name="PLoS ONE">
        <title>Complete Genome Analysis of a Haemophilus parasuis Serovar 12 Strain from China.</title>
        <authorList>
            <person name="Li Y."/>
            <person name="Kwok A.H."/>
            <person name="Jiang J."/>
            <person name="Zou Y."/>
            <person name="Zheng F."/>
            <person name="Chen P."/>
            <person name="Hou C."/>
            <person name="Leung F.C."/>
            <person name="Jiang P."/>
        </authorList>
    </citation>
    <scope>NUCLEOTIDE SEQUENCE [LARGE SCALE GENOMIC DNA]</scope>
    <source>
        <strain evidence="9 10">ZJ0906</strain>
    </source>
</reference>
<evidence type="ECO:0000256" key="3">
    <source>
        <dbReference type="ARBA" id="ARBA00022691"/>
    </source>
</evidence>
<dbReference type="NCBIfam" id="TIGR04085">
    <property type="entry name" value="rSAM_more_4Fe4S"/>
    <property type="match status" value="1"/>
</dbReference>
<dbReference type="KEGG" id="hpaz:K756_00770"/>
<gene>
    <name evidence="9" type="ORF">K756_00770</name>
</gene>
<evidence type="ECO:0000256" key="6">
    <source>
        <dbReference type="ARBA" id="ARBA00023014"/>
    </source>
</evidence>
<evidence type="ECO:0000313" key="9">
    <source>
        <dbReference type="EMBL" id="AGO15434.1"/>
    </source>
</evidence>
<dbReference type="GO" id="GO:0016491">
    <property type="term" value="F:oxidoreductase activity"/>
    <property type="evidence" value="ECO:0007669"/>
    <property type="project" value="InterPro"/>
</dbReference>
<dbReference type="SUPFAM" id="SSF102114">
    <property type="entry name" value="Radical SAM enzymes"/>
    <property type="match status" value="1"/>
</dbReference>
<dbReference type="PANTHER" id="PTHR43273:SF3">
    <property type="entry name" value="ANAEROBIC SULFATASE-MATURATING ENZYME HOMOLOG ASLB-RELATED"/>
    <property type="match status" value="1"/>
</dbReference>
<evidence type="ECO:0000256" key="5">
    <source>
        <dbReference type="ARBA" id="ARBA00023004"/>
    </source>
</evidence>
<dbReference type="SFLD" id="SFLDG01384">
    <property type="entry name" value="thioether_bond_formation_requi"/>
    <property type="match status" value="1"/>
</dbReference>
<dbReference type="InterPro" id="IPR013785">
    <property type="entry name" value="Aldolase_TIM"/>
</dbReference>
<evidence type="ECO:0000256" key="4">
    <source>
        <dbReference type="ARBA" id="ARBA00022723"/>
    </source>
</evidence>
<protein>
    <submittedName>
        <fullName evidence="9">Arylsulfatase regulator</fullName>
    </submittedName>
</protein>